<keyword evidence="4" id="KW-0067">ATP-binding</keyword>
<reference evidence="7" key="1">
    <citation type="submission" date="2021-01" db="EMBL/GenBank/DDBJ databases">
        <authorList>
            <person name="Corre E."/>
            <person name="Pelletier E."/>
            <person name="Niang G."/>
            <person name="Scheremetjew M."/>
            <person name="Finn R."/>
            <person name="Kale V."/>
            <person name="Holt S."/>
            <person name="Cochrane G."/>
            <person name="Meng A."/>
            <person name="Brown T."/>
            <person name="Cohen L."/>
        </authorList>
    </citation>
    <scope>NUCLEOTIDE SEQUENCE</scope>
    <source>
        <strain evidence="7">CCMP 2712</strain>
    </source>
</reference>
<comment type="similarity">
    <text evidence="2">Belongs to the CbxX/CfxQ family.</text>
</comment>
<dbReference type="SMART" id="SM00382">
    <property type="entry name" value="AAA"/>
    <property type="match status" value="1"/>
</dbReference>
<keyword evidence="3" id="KW-0547">Nucleotide-binding</keyword>
<dbReference type="EMBL" id="HBKN01011620">
    <property type="protein sequence ID" value="CAE2281457.1"/>
    <property type="molecule type" value="Transcribed_RNA"/>
</dbReference>
<feature type="region of interest" description="Disordered" evidence="5">
    <location>
        <begin position="125"/>
        <end position="149"/>
    </location>
</feature>
<evidence type="ECO:0000256" key="4">
    <source>
        <dbReference type="ARBA" id="ARBA00022840"/>
    </source>
</evidence>
<organism evidence="7">
    <name type="scientific">Guillardia theta</name>
    <name type="common">Cryptophyte</name>
    <name type="synonym">Cryptomonas phi</name>
    <dbReference type="NCBI Taxonomy" id="55529"/>
    <lineage>
        <taxon>Eukaryota</taxon>
        <taxon>Cryptophyceae</taxon>
        <taxon>Pyrenomonadales</taxon>
        <taxon>Geminigeraceae</taxon>
        <taxon>Guillardia</taxon>
    </lineage>
</organism>
<dbReference type="FunFam" id="3.40.50.300:FF:000216">
    <property type="entry name" value="Type VII secretion ATPase EccA"/>
    <property type="match status" value="1"/>
</dbReference>
<dbReference type="CDD" id="cd00009">
    <property type="entry name" value="AAA"/>
    <property type="match status" value="1"/>
</dbReference>
<proteinExistence type="inferred from homology"/>
<dbReference type="Gene3D" id="3.40.50.300">
    <property type="entry name" value="P-loop containing nucleotide triphosphate hydrolases"/>
    <property type="match status" value="2"/>
</dbReference>
<evidence type="ECO:0000256" key="5">
    <source>
        <dbReference type="SAM" id="MobiDB-lite"/>
    </source>
</evidence>
<name>A0A7S4K1Y9_GUITH</name>
<dbReference type="InterPro" id="IPR041627">
    <property type="entry name" value="AAA_lid_6"/>
</dbReference>
<dbReference type="Pfam" id="PF17866">
    <property type="entry name" value="AAA_lid_6"/>
    <property type="match status" value="2"/>
</dbReference>
<dbReference type="InterPro" id="IPR050773">
    <property type="entry name" value="CbxX/CfxQ_RuBisCO_ESX"/>
</dbReference>
<protein>
    <recommendedName>
        <fullName evidence="6">AAA+ ATPase domain-containing protein</fullName>
    </recommendedName>
</protein>
<evidence type="ECO:0000256" key="3">
    <source>
        <dbReference type="ARBA" id="ARBA00022741"/>
    </source>
</evidence>
<evidence type="ECO:0000256" key="1">
    <source>
        <dbReference type="ARBA" id="ARBA00004229"/>
    </source>
</evidence>
<evidence type="ECO:0000313" key="7">
    <source>
        <dbReference type="EMBL" id="CAE2281457.1"/>
    </source>
</evidence>
<dbReference type="PANTHER" id="PTHR43392">
    <property type="entry name" value="AAA-TYPE ATPASE FAMILY PROTEIN / ANKYRIN REPEAT FAMILY PROTEIN"/>
    <property type="match status" value="1"/>
</dbReference>
<evidence type="ECO:0000259" key="6">
    <source>
        <dbReference type="SMART" id="SM00382"/>
    </source>
</evidence>
<accession>A0A7S4K1Y9</accession>
<dbReference type="InterPro" id="IPR003593">
    <property type="entry name" value="AAA+_ATPase"/>
</dbReference>
<dbReference type="GO" id="GO:0005524">
    <property type="term" value="F:ATP binding"/>
    <property type="evidence" value="ECO:0007669"/>
    <property type="project" value="UniProtKB-KW"/>
</dbReference>
<dbReference type="Gene3D" id="1.10.8.60">
    <property type="match status" value="2"/>
</dbReference>
<dbReference type="GO" id="GO:0016887">
    <property type="term" value="F:ATP hydrolysis activity"/>
    <property type="evidence" value="ECO:0007669"/>
    <property type="project" value="InterPro"/>
</dbReference>
<dbReference type="InterPro" id="IPR027417">
    <property type="entry name" value="P-loop_NTPase"/>
</dbReference>
<sequence>MENNRKRLVVIMAGYTREMADFMRSNSGLESRFPLSFEFPNYSYSEMAQIFRVMARARKLHVAVEEEKLVELITSCIPRSVASKGNARAVRNLLDKVLSRQTDRVADSGTSSMDSLLTLVEKDFPTSSSAGGADGSEEGSTSDNGGLSPGGLEDILKQLDEIVGVVEVKQIFRSLRAKVTIAAERRSLGLPADGASSLHMIFQGNPGTGKTTVARLMGKMFKAVQMIHTGHLVEVSRVDLVGQHVGETAPKTRRVVESAVGGVLFVDEAYSLVSDSKDSFGREALDTIMKCMEDMRDELVVVLAGYPKEMQSLLETNPGLRSRFPVTVNFPDYSSSELVEIADKMLAARQCQLSDEARRRLVLLCDAQVALNDPMSGNARFVRNLLEIACMRQAERLLKLPKRTREQLMTLEGEDFSAFTEKEFEGTGVLLAEEVKRGTGGSEREE</sequence>
<feature type="domain" description="AAA+ ATPase" evidence="6">
    <location>
        <begin position="196"/>
        <end position="332"/>
    </location>
</feature>
<dbReference type="SUPFAM" id="SSF52540">
    <property type="entry name" value="P-loop containing nucleoside triphosphate hydrolases"/>
    <property type="match status" value="2"/>
</dbReference>
<dbReference type="InterPro" id="IPR000641">
    <property type="entry name" value="CbxX/CfxQ"/>
</dbReference>
<comment type="subcellular location">
    <subcellularLocation>
        <location evidence="1">Plastid</location>
        <location evidence="1">Chloroplast</location>
    </subcellularLocation>
</comment>
<dbReference type="Pfam" id="PF00004">
    <property type="entry name" value="AAA"/>
    <property type="match status" value="1"/>
</dbReference>
<gene>
    <name evidence="7" type="ORF">GTHE00462_LOCUS9142</name>
</gene>
<dbReference type="GO" id="GO:0009507">
    <property type="term" value="C:chloroplast"/>
    <property type="evidence" value="ECO:0007669"/>
    <property type="project" value="UniProtKB-SubCell"/>
</dbReference>
<dbReference type="InterPro" id="IPR003959">
    <property type="entry name" value="ATPase_AAA_core"/>
</dbReference>
<dbReference type="AlphaFoldDB" id="A0A7S4K1Y9"/>
<evidence type="ECO:0000256" key="2">
    <source>
        <dbReference type="ARBA" id="ARBA00010378"/>
    </source>
</evidence>
<dbReference type="PRINTS" id="PR00819">
    <property type="entry name" value="CBXCFQXSUPER"/>
</dbReference>
<dbReference type="PANTHER" id="PTHR43392:SF2">
    <property type="entry name" value="AAA-TYPE ATPASE FAMILY PROTEIN _ ANKYRIN REPEAT FAMILY PROTEIN"/>
    <property type="match status" value="1"/>
</dbReference>